<dbReference type="InterPro" id="IPR051826">
    <property type="entry name" value="E3_ubiquitin-ligase_domain"/>
</dbReference>
<dbReference type="InterPro" id="IPR001841">
    <property type="entry name" value="Znf_RING"/>
</dbReference>
<dbReference type="RefSeq" id="XP_022154667.1">
    <property type="nucleotide sequence ID" value="XM_022298975.1"/>
</dbReference>
<protein>
    <submittedName>
        <fullName evidence="4">E3 ubiquitin-protein ligase RHA1B-like</fullName>
    </submittedName>
</protein>
<gene>
    <name evidence="4" type="primary">LOC111021870</name>
</gene>
<organism evidence="3 4">
    <name type="scientific">Momordica charantia</name>
    <name type="common">Bitter gourd</name>
    <name type="synonym">Balsam pear</name>
    <dbReference type="NCBI Taxonomy" id="3673"/>
    <lineage>
        <taxon>Eukaryota</taxon>
        <taxon>Viridiplantae</taxon>
        <taxon>Streptophyta</taxon>
        <taxon>Embryophyta</taxon>
        <taxon>Tracheophyta</taxon>
        <taxon>Spermatophyta</taxon>
        <taxon>Magnoliopsida</taxon>
        <taxon>eudicotyledons</taxon>
        <taxon>Gunneridae</taxon>
        <taxon>Pentapetalae</taxon>
        <taxon>rosids</taxon>
        <taxon>fabids</taxon>
        <taxon>Cucurbitales</taxon>
        <taxon>Cucurbitaceae</taxon>
        <taxon>Momordiceae</taxon>
        <taxon>Momordica</taxon>
    </lineage>
</organism>
<proteinExistence type="predicted"/>
<dbReference type="GO" id="GO:0006511">
    <property type="term" value="P:ubiquitin-dependent protein catabolic process"/>
    <property type="evidence" value="ECO:0007669"/>
    <property type="project" value="TreeGrafter"/>
</dbReference>
<dbReference type="PROSITE" id="PS50089">
    <property type="entry name" value="ZF_RING_2"/>
    <property type="match status" value="1"/>
</dbReference>
<dbReference type="PANTHER" id="PTHR22765">
    <property type="entry name" value="RING FINGER AND PROTEASE ASSOCIATED DOMAIN-CONTAINING"/>
    <property type="match status" value="1"/>
</dbReference>
<dbReference type="GO" id="GO:0008270">
    <property type="term" value="F:zinc ion binding"/>
    <property type="evidence" value="ECO:0007669"/>
    <property type="project" value="UniProtKB-KW"/>
</dbReference>
<evidence type="ECO:0000256" key="1">
    <source>
        <dbReference type="PROSITE-ProRule" id="PRU00175"/>
    </source>
</evidence>
<evidence type="ECO:0000313" key="3">
    <source>
        <dbReference type="Proteomes" id="UP000504603"/>
    </source>
</evidence>
<keyword evidence="1" id="KW-0862">Zinc</keyword>
<keyword evidence="1" id="KW-0863">Zinc-finger</keyword>
<keyword evidence="3" id="KW-1185">Reference proteome</keyword>
<keyword evidence="1" id="KW-0479">Metal-binding</keyword>
<reference evidence="4" key="1">
    <citation type="submission" date="2025-08" db="UniProtKB">
        <authorList>
            <consortium name="RefSeq"/>
        </authorList>
    </citation>
    <scope>IDENTIFICATION</scope>
    <source>
        <strain evidence="4">OHB3-1</strain>
    </source>
</reference>
<dbReference type="OrthoDB" id="21204at2759"/>
<dbReference type="Proteomes" id="UP000504603">
    <property type="component" value="Unplaced"/>
</dbReference>
<dbReference type="GeneID" id="111021870"/>
<accession>A0A6J1DM93</accession>
<dbReference type="Pfam" id="PF13639">
    <property type="entry name" value="zf-RING_2"/>
    <property type="match status" value="1"/>
</dbReference>
<dbReference type="GO" id="GO:0061630">
    <property type="term" value="F:ubiquitin protein ligase activity"/>
    <property type="evidence" value="ECO:0007669"/>
    <property type="project" value="TreeGrafter"/>
</dbReference>
<evidence type="ECO:0000259" key="2">
    <source>
        <dbReference type="PROSITE" id="PS50089"/>
    </source>
</evidence>
<sequence>MAAVAVLAETTRNLAAAYPMELLFDLDMVLSGDDDFGCCHVTAANSSDSIVADLPTVVADVCAVCFEDFRSDEGGKQIPCGHVYHEPCISSWLAVADCCPLCRRRVEPPPPPSTSIPH</sequence>
<dbReference type="PANTHER" id="PTHR22765:SF434">
    <property type="entry name" value="GB|AAD18119.1-RELATED"/>
    <property type="match status" value="1"/>
</dbReference>
<dbReference type="AlphaFoldDB" id="A0A6J1DM93"/>
<feature type="domain" description="RING-type" evidence="2">
    <location>
        <begin position="62"/>
        <end position="103"/>
    </location>
</feature>
<dbReference type="KEGG" id="mcha:111021870"/>
<name>A0A6J1DM93_MOMCH</name>
<evidence type="ECO:0000313" key="4">
    <source>
        <dbReference type="RefSeq" id="XP_022154667.1"/>
    </source>
</evidence>
<dbReference type="SMART" id="SM00184">
    <property type="entry name" value="RING"/>
    <property type="match status" value="1"/>
</dbReference>
<dbReference type="SUPFAM" id="SSF57850">
    <property type="entry name" value="RING/U-box"/>
    <property type="match status" value="1"/>
</dbReference>
<dbReference type="InterPro" id="IPR013083">
    <property type="entry name" value="Znf_RING/FYVE/PHD"/>
</dbReference>
<dbReference type="Gene3D" id="3.30.40.10">
    <property type="entry name" value="Zinc/RING finger domain, C3HC4 (zinc finger)"/>
    <property type="match status" value="1"/>
</dbReference>